<dbReference type="Pfam" id="PF16755">
    <property type="entry name" value="Beta-prop_NUP159_NUP214"/>
    <property type="match status" value="1"/>
</dbReference>
<evidence type="ECO:0000256" key="3">
    <source>
        <dbReference type="ARBA" id="ARBA00023242"/>
    </source>
</evidence>
<evidence type="ECO:0000259" key="5">
    <source>
        <dbReference type="Pfam" id="PF16755"/>
    </source>
</evidence>
<evidence type="ECO:0000256" key="4">
    <source>
        <dbReference type="SAM" id="MobiDB-lite"/>
    </source>
</evidence>
<feature type="domain" description="Nucleoporin Nup159/Nup146 N-terminal" evidence="5">
    <location>
        <begin position="62"/>
        <end position="376"/>
    </location>
</feature>
<feature type="region of interest" description="Disordered" evidence="4">
    <location>
        <begin position="1597"/>
        <end position="1620"/>
    </location>
</feature>
<dbReference type="GO" id="GO:0008139">
    <property type="term" value="F:nuclear localization sequence binding"/>
    <property type="evidence" value="ECO:0007669"/>
    <property type="project" value="TreeGrafter"/>
</dbReference>
<dbReference type="Gene3D" id="2.130.10.10">
    <property type="entry name" value="YVTN repeat-like/Quinoprotein amine dehydrogenase"/>
    <property type="match status" value="1"/>
</dbReference>
<organism evidence="6 7">
    <name type="scientific">Pyrocoelia pectoralis</name>
    <dbReference type="NCBI Taxonomy" id="417401"/>
    <lineage>
        <taxon>Eukaryota</taxon>
        <taxon>Metazoa</taxon>
        <taxon>Ecdysozoa</taxon>
        <taxon>Arthropoda</taxon>
        <taxon>Hexapoda</taxon>
        <taxon>Insecta</taxon>
        <taxon>Pterygota</taxon>
        <taxon>Neoptera</taxon>
        <taxon>Endopterygota</taxon>
        <taxon>Coleoptera</taxon>
        <taxon>Polyphaga</taxon>
        <taxon>Elateriformia</taxon>
        <taxon>Elateroidea</taxon>
        <taxon>Lampyridae</taxon>
        <taxon>Lampyrinae</taxon>
        <taxon>Pyrocoelia</taxon>
    </lineage>
</organism>
<reference evidence="6 7" key="1">
    <citation type="journal article" date="2024" name="Insects">
        <title>An Improved Chromosome-Level Genome Assembly of the Firefly Pyrocoelia pectoralis.</title>
        <authorList>
            <person name="Fu X."/>
            <person name="Meyer-Rochow V.B."/>
            <person name="Ballantyne L."/>
            <person name="Zhu X."/>
        </authorList>
    </citation>
    <scope>NUCLEOTIDE SEQUENCE [LARGE SCALE GENOMIC DNA]</scope>
    <source>
        <strain evidence="6">XCY_ONT2</strain>
    </source>
</reference>
<keyword evidence="2" id="KW-0813">Transport</keyword>
<dbReference type="PANTHER" id="PTHR23193">
    <property type="entry name" value="NUCLEAR PORE COMPLEX PROTEIN NUP"/>
    <property type="match status" value="1"/>
</dbReference>
<feature type="compositionally biased region" description="Polar residues" evidence="4">
    <location>
        <begin position="1507"/>
        <end position="1525"/>
    </location>
</feature>
<evidence type="ECO:0000313" key="6">
    <source>
        <dbReference type="EMBL" id="KAK5646454.1"/>
    </source>
</evidence>
<evidence type="ECO:0000256" key="2">
    <source>
        <dbReference type="ARBA" id="ARBA00022448"/>
    </source>
</evidence>
<keyword evidence="7" id="KW-1185">Reference proteome</keyword>
<feature type="compositionally biased region" description="Low complexity" evidence="4">
    <location>
        <begin position="1485"/>
        <end position="1506"/>
    </location>
</feature>
<dbReference type="InterPro" id="IPR039462">
    <property type="entry name" value="Nup159/Nup146_N"/>
</dbReference>
<feature type="compositionally biased region" description="Low complexity" evidence="4">
    <location>
        <begin position="1599"/>
        <end position="1620"/>
    </location>
</feature>
<proteinExistence type="predicted"/>
<dbReference type="PANTHER" id="PTHR23193:SF46">
    <property type="entry name" value="NUCLEAR PORE COMPLEX PROTEIN NUP214"/>
    <property type="match status" value="1"/>
</dbReference>
<gene>
    <name evidence="6" type="ORF">RI129_004918</name>
</gene>
<feature type="compositionally biased region" description="Gly residues" evidence="4">
    <location>
        <begin position="1528"/>
        <end position="1540"/>
    </location>
</feature>
<comment type="subcellular location">
    <subcellularLocation>
        <location evidence="1">Nucleus</location>
    </subcellularLocation>
</comment>
<dbReference type="SUPFAM" id="SSF117289">
    <property type="entry name" value="Nucleoporin domain"/>
    <property type="match status" value="1"/>
</dbReference>
<name>A0AAN7VLT3_9COLE</name>
<feature type="region of interest" description="Disordered" evidence="4">
    <location>
        <begin position="1485"/>
        <end position="1547"/>
    </location>
</feature>
<feature type="compositionally biased region" description="Polar residues" evidence="4">
    <location>
        <begin position="1434"/>
        <end position="1453"/>
    </location>
</feature>
<dbReference type="InterPro" id="IPR015943">
    <property type="entry name" value="WD40/YVTN_repeat-like_dom_sf"/>
</dbReference>
<dbReference type="GO" id="GO:0006606">
    <property type="term" value="P:protein import into nucleus"/>
    <property type="evidence" value="ECO:0007669"/>
    <property type="project" value="TreeGrafter"/>
</dbReference>
<protein>
    <recommendedName>
        <fullName evidence="5">Nucleoporin Nup159/Nup146 N-terminal domain-containing protein</fullName>
    </recommendedName>
</protein>
<dbReference type="GO" id="GO:0005643">
    <property type="term" value="C:nuclear pore"/>
    <property type="evidence" value="ECO:0007669"/>
    <property type="project" value="TreeGrafter"/>
</dbReference>
<sequence length="1620" mass="172969">MARQAPNPIDVQDFQFKLHCRLNIFSNTDNSVFNTPCNLLGNSSRFGLLFVGTASSNFQVIQIVTVEKNSQKEVESNQYNRRIISTPSPPKHLSVNCDGTRLAVVIEKNACPFALIYEISSFLKQTVVITQEIRLSPSATYVKETTWNPTVPNIFTACKSDGTVGLYELKDTGIEIKELPAESQASCICWSPKGKQLAVGSSLGKITQYKPDLKAMKAVNQPPLEGPQVVLAVQWISSFQFIALYKSTNTETCALFVVDAPKVGDVIYTNYEDICYSYGNVRPIQFYTIHQSIWNILVVASSNSMEVGVLGNEKEQWTQWILSDVARAELPLSSNKQETLPVGLALDTSGIDPIIWGEHSLPPAPFLFLLSHYGVLCCFKMINIKSGVSSICHAPEPFPDNSGLSFFTKDTNAEIKFGIPKVEPLKESITTKSPTTFPAKPSLFASPPISLLESSTWQKMGNINAPSKLLQEETDLLLSKLIRQECEIFEKELQALLNKGSSLKIHLGTDSEAVRLVQDADSMQNFLKEVVENSGIQAAEVHSLKQGLIQTWAWYEDARSRYTQSQEATLDTLLRIQQLDPVSQRRLSNIQYLTYYLESQLIQANRALDEQWENFQDSCKKTSKLKIPTIETIYQTMVRQNAIHQKQKYPLFVSLNNVDQLERDLLQLQLDPENLLYAQYERVVETQKKLTRTKVKKLGNLLLERDITHIAVNKPQLSNTSLQTLLNTSAQLRKNDETILGAALSPIPSNKLTSTHNSDVIQSTPKTITTERKKDEGTFKAILTKPESKPNDDVTINAVVTSTTTSTSNLTQPFNFSSSSTSLSVTANISSPIFSFSKPTAAVQAKTDTVTTSVFQFTPASTSVMPQFSLPSTSSLFSLFTSTEPFVSSNFTSTTIAESKPLPTTVSSAFVPTTQLTFAFTAKSDNTSLTSTTAVKPSPAFNFSVPATGIVGKTEPLQTKVSSPKTVATTTSTSTLFKFTSPKTTTVTNTTAGISVFNFKSPVSISSTLTPAAVTVTPVSLQINTTNKSALSPETVPVQVASTSIGTNSAFGFSSAATVQNSVFTFKPSVSQPTLGQQTAFEFSNATNDKLKTPIFSSIVKTVTTTSGAAVTTSVKSIFSPVMTTSADTSLVKERTFLDAAVTSTSSIFNNANVSTGSPLINPSTSAPIAFASPTPAASVTTTSSNLFPTTASNTSVSITPIFTSITTTSSDNTAAKSSTPSSTFSLPAVTEPMFGTSVTSSSSVFTPTAFSAASNSVFTQPTTTVFPQSTTISSSIFVQPVTTVTSSFSTSQPSIFGDTPTTTNSVFGTQKSSFESGSIFDKPAFGSTPTFGTSTAASTNIFATASTVPLFGSNTSIFGNSATAPSVFPQQSSTFSFSAAAANIPNSDTKFGFSKPFNFANTQQNVEGGAFSFNSLTMGVPNTNTTASSPMNSAFGQSSNANPFAKTVSQEQKPFGGGSLFGTPPSATSSSIFGGGASNSSPSFGQSNFGSSFGSPQPSGLFSGGTNQSVAQSGFGAFNQTPQKSPGFGGAPIFGGSPSGFGAPPTFGGTTSAFGATSSSFGKVFGDSSNTAASGQQQNSTFANLATQNTLGFGSLAQQSQPIQNQSPFSSNSSFSTWR</sequence>
<dbReference type="EMBL" id="JAVRBK010000003">
    <property type="protein sequence ID" value="KAK5646454.1"/>
    <property type="molecule type" value="Genomic_DNA"/>
</dbReference>
<dbReference type="GO" id="GO:0017056">
    <property type="term" value="F:structural constituent of nuclear pore"/>
    <property type="evidence" value="ECO:0007669"/>
    <property type="project" value="TreeGrafter"/>
</dbReference>
<evidence type="ECO:0000313" key="7">
    <source>
        <dbReference type="Proteomes" id="UP001329430"/>
    </source>
</evidence>
<evidence type="ECO:0000256" key="1">
    <source>
        <dbReference type="ARBA" id="ARBA00004123"/>
    </source>
</evidence>
<accession>A0AAN7VLT3</accession>
<feature type="region of interest" description="Disordered" evidence="4">
    <location>
        <begin position="1434"/>
        <end position="1462"/>
    </location>
</feature>
<comment type="caution">
    <text evidence="6">The sequence shown here is derived from an EMBL/GenBank/DDBJ whole genome shotgun (WGS) entry which is preliminary data.</text>
</comment>
<dbReference type="InterPro" id="IPR026054">
    <property type="entry name" value="Nucleoporin"/>
</dbReference>
<keyword evidence="3" id="KW-0539">Nucleus</keyword>
<dbReference type="Proteomes" id="UP001329430">
    <property type="component" value="Chromosome 3"/>
</dbReference>
<dbReference type="GO" id="GO:0006405">
    <property type="term" value="P:RNA export from nucleus"/>
    <property type="evidence" value="ECO:0007669"/>
    <property type="project" value="TreeGrafter"/>
</dbReference>